<proteinExistence type="predicted"/>
<name>A0ABW1SCF9_9PROT</name>
<dbReference type="Gene3D" id="3.40.630.30">
    <property type="match status" value="1"/>
</dbReference>
<comment type="caution">
    <text evidence="2">The sequence shown here is derived from an EMBL/GenBank/DDBJ whole genome shotgun (WGS) entry which is preliminary data.</text>
</comment>
<dbReference type="EC" id="2.3.1.-" evidence="2"/>
<dbReference type="Pfam" id="PF13673">
    <property type="entry name" value="Acetyltransf_10"/>
    <property type="match status" value="1"/>
</dbReference>
<organism evidence="2 3">
    <name type="scientific">Ponticaulis profundi</name>
    <dbReference type="NCBI Taxonomy" id="2665222"/>
    <lineage>
        <taxon>Bacteria</taxon>
        <taxon>Pseudomonadati</taxon>
        <taxon>Pseudomonadota</taxon>
        <taxon>Alphaproteobacteria</taxon>
        <taxon>Hyphomonadales</taxon>
        <taxon>Hyphomonadaceae</taxon>
        <taxon>Ponticaulis</taxon>
    </lineage>
</organism>
<dbReference type="PROSITE" id="PS51186">
    <property type="entry name" value="GNAT"/>
    <property type="match status" value="1"/>
</dbReference>
<sequence length="149" mass="16460">MALMAHSSAGWEIRPHSRNDRAAIERVFLDCHTELPWRTEPGPDLNTLRYALKYSSVLVAHEKDAGVIGFIVFLTERCYVSHLFVDMNWRFCGVARGLLDVGRTLSSGPLQVDLDTQNTGALAAYAAMGWTETVSGGPNLGIQWRLTGP</sequence>
<keyword evidence="3" id="KW-1185">Reference proteome</keyword>
<dbReference type="EMBL" id="JBHSSW010000028">
    <property type="protein sequence ID" value="MFC6199330.1"/>
    <property type="molecule type" value="Genomic_DNA"/>
</dbReference>
<dbReference type="SUPFAM" id="SSF55729">
    <property type="entry name" value="Acyl-CoA N-acyltransferases (Nat)"/>
    <property type="match status" value="1"/>
</dbReference>
<dbReference type="Proteomes" id="UP001596303">
    <property type="component" value="Unassembled WGS sequence"/>
</dbReference>
<feature type="domain" description="N-acetyltransferase" evidence="1">
    <location>
        <begin position="11"/>
        <end position="149"/>
    </location>
</feature>
<keyword evidence="2" id="KW-0012">Acyltransferase</keyword>
<protein>
    <submittedName>
        <fullName evidence="2">GNAT family N-acetyltransferase</fullName>
        <ecNumber evidence="2">2.3.1.-</ecNumber>
    </submittedName>
</protein>
<evidence type="ECO:0000313" key="3">
    <source>
        <dbReference type="Proteomes" id="UP001596303"/>
    </source>
</evidence>
<dbReference type="InterPro" id="IPR000182">
    <property type="entry name" value="GNAT_dom"/>
</dbReference>
<evidence type="ECO:0000313" key="2">
    <source>
        <dbReference type="EMBL" id="MFC6199330.1"/>
    </source>
</evidence>
<gene>
    <name evidence="2" type="ORF">ACFQDM_14685</name>
</gene>
<dbReference type="GO" id="GO:0016746">
    <property type="term" value="F:acyltransferase activity"/>
    <property type="evidence" value="ECO:0007669"/>
    <property type="project" value="UniProtKB-KW"/>
</dbReference>
<evidence type="ECO:0000259" key="1">
    <source>
        <dbReference type="PROSITE" id="PS51186"/>
    </source>
</evidence>
<dbReference type="InterPro" id="IPR016181">
    <property type="entry name" value="Acyl_CoA_acyltransferase"/>
</dbReference>
<reference evidence="3" key="1">
    <citation type="journal article" date="2019" name="Int. J. Syst. Evol. Microbiol.">
        <title>The Global Catalogue of Microorganisms (GCM) 10K type strain sequencing project: providing services to taxonomists for standard genome sequencing and annotation.</title>
        <authorList>
            <consortium name="The Broad Institute Genomics Platform"/>
            <consortium name="The Broad Institute Genome Sequencing Center for Infectious Disease"/>
            <person name="Wu L."/>
            <person name="Ma J."/>
        </authorList>
    </citation>
    <scope>NUCLEOTIDE SEQUENCE [LARGE SCALE GENOMIC DNA]</scope>
    <source>
        <strain evidence="3">CGMCC-1.15741</strain>
    </source>
</reference>
<keyword evidence="2" id="KW-0808">Transferase</keyword>
<accession>A0ABW1SCF9</accession>